<evidence type="ECO:0000313" key="3">
    <source>
        <dbReference type="Proteomes" id="UP001053296"/>
    </source>
</evidence>
<keyword evidence="1" id="KW-1133">Transmembrane helix</keyword>
<dbReference type="SUPFAM" id="SSF82866">
    <property type="entry name" value="Multidrug efflux transporter AcrB transmembrane domain"/>
    <property type="match status" value="2"/>
</dbReference>
<dbReference type="Gene3D" id="3.30.70.1440">
    <property type="entry name" value="Multidrug efflux transporter AcrB pore domain"/>
    <property type="match status" value="1"/>
</dbReference>
<sequence length="1057" mass="114641">MDIIGTAIRKPVAVLVGVILVAMFGLVALFSLPYQLSPNVTEPVISVTTTWSGATPYEMERDVVEEQEKVLKGIPGLTQMESANYNARSELTLKFEIGTEIDNALLRVSNKLDEVPEYPDDVDRPIISATGASTSPVIWLILETLPGNDQDITTYLTYFENDIRQYIERVNGVADLFVGGGREDEMHIIVDPVKLASYNLTVTELIDVLKSENVSLSAGTLGVGRRDYRIRTPAEFKTPEDIQSVVISSSGQFRVTLGDVATVARGNEKATVAMLYNGKTGMVVGIKPEPGTNVLAMTDEVHKVIEDLNAGPLAEKGVHFNWVYDQRPYINGAIDLVQNNIIIGSILAIVVLFVFLQSFSSTIIVAVSIPVSIIGAFIMFAAAGRSLNIVSMAGISFAVGMLVDNAIVVLENVDRHRHMGKSAFRAAYDGTNEVWGAVLASTLTTVAVFLPVVFMEQEAGQLFKDIAIAVTCAIALSLFVSVLVIPMLANQFYGIAERKQGKRKAADGPRKPAGLSIAKAALKPLTAIGGKMADGITALLRLSLANWVNRLVTIVCLTAMSVLMVVTMFPKMEYLPQGNRNLVLNILIPPPGLSYQERFDIGKHVFNEVEPYMGKRVGDIPGIESMFFVSAPTINLFGAISTEEQNASGLIPLFMRVLNSIPGMFGVSLQASIFEQGLGEGRVINVDFSGENLDQLVAAAGTMFGMTSQAIQGAQIRPIPSLELLYPEVRFHPYRDRVKAVGLTSSDLGTALDVILDGRTIGDFKEEGKKKIDLVLKGSTRDVATPEELYSQLVATPKGWAVPLSSLADMENTYGVTQIRHLERKRTITLQVTPPTDMPLQSAMEVIEQQLIPGVQKTGLMEGVSVRLSGAADKLTVTRDALKWNFILALIITYLLMSALFENFIYPLIILFTVPLAGAGGFLGLWLENIFIAQQPLDILTMLGFVILIGVVVNNAILIVHQSLGNIREHGMEHREAVIEATRTRLRPIYMSATTSVFGMLPLAVAPGPGSELYRGLGAVVLGGLALSTVFTVFVIPALLMFVIGMEKPRKQGDTSL</sequence>
<dbReference type="Gene3D" id="3.30.70.1320">
    <property type="entry name" value="Multidrug efflux transporter AcrB pore domain like"/>
    <property type="match status" value="1"/>
</dbReference>
<reference evidence="2" key="1">
    <citation type="journal article" date="2022" name="Arch. Microbiol.">
        <title>Pseudodesulfovibrio sediminis sp. nov., a mesophilic and neutrophilic sulfate-reducing bacterium isolated from sediment of a brackish lake.</title>
        <authorList>
            <person name="Takahashi A."/>
            <person name="Kojima H."/>
            <person name="Watanabe M."/>
            <person name="Fukui M."/>
        </authorList>
    </citation>
    <scope>NUCLEOTIDE SEQUENCE</scope>
    <source>
        <strain evidence="2">SF6</strain>
    </source>
</reference>
<dbReference type="PANTHER" id="PTHR32063">
    <property type="match status" value="1"/>
</dbReference>
<feature type="transmembrane region" description="Helical" evidence="1">
    <location>
        <begin position="363"/>
        <end position="383"/>
    </location>
</feature>
<dbReference type="EMBL" id="AP024485">
    <property type="protein sequence ID" value="BCS87930.1"/>
    <property type="molecule type" value="Genomic_DNA"/>
</dbReference>
<feature type="transmembrane region" description="Helical" evidence="1">
    <location>
        <begin position="551"/>
        <end position="570"/>
    </location>
</feature>
<feature type="transmembrane region" description="Helical" evidence="1">
    <location>
        <begin position="12"/>
        <end position="34"/>
    </location>
</feature>
<dbReference type="Pfam" id="PF00873">
    <property type="entry name" value="ACR_tran"/>
    <property type="match status" value="1"/>
</dbReference>
<keyword evidence="1" id="KW-0812">Transmembrane</keyword>
<evidence type="ECO:0000313" key="2">
    <source>
        <dbReference type="EMBL" id="BCS87930.1"/>
    </source>
</evidence>
<dbReference type="PANTHER" id="PTHR32063:SF0">
    <property type="entry name" value="SWARMING MOTILITY PROTEIN SWRC"/>
    <property type="match status" value="1"/>
</dbReference>
<accession>A0ABM7P4U8</accession>
<feature type="transmembrane region" description="Helical" evidence="1">
    <location>
        <begin position="884"/>
        <end position="901"/>
    </location>
</feature>
<organism evidence="2 3">
    <name type="scientific">Pseudodesulfovibrio sediminis</name>
    <dbReference type="NCBI Taxonomy" id="2810563"/>
    <lineage>
        <taxon>Bacteria</taxon>
        <taxon>Pseudomonadati</taxon>
        <taxon>Thermodesulfobacteriota</taxon>
        <taxon>Desulfovibrionia</taxon>
        <taxon>Desulfovibrionales</taxon>
        <taxon>Desulfovibrionaceae</taxon>
    </lineage>
</organism>
<feature type="transmembrane region" description="Helical" evidence="1">
    <location>
        <begin position="989"/>
        <end position="1007"/>
    </location>
</feature>
<dbReference type="SUPFAM" id="SSF82693">
    <property type="entry name" value="Multidrug efflux transporter AcrB pore domain, PN1, PN2, PC1 and PC2 subdomains"/>
    <property type="match status" value="2"/>
</dbReference>
<feature type="transmembrane region" description="Helical" evidence="1">
    <location>
        <begin position="1019"/>
        <end position="1044"/>
    </location>
</feature>
<feature type="transmembrane region" description="Helical" evidence="1">
    <location>
        <begin position="434"/>
        <end position="454"/>
    </location>
</feature>
<keyword evidence="3" id="KW-1185">Reference proteome</keyword>
<feature type="transmembrane region" description="Helical" evidence="1">
    <location>
        <begin position="939"/>
        <end position="960"/>
    </location>
</feature>
<protein>
    <submittedName>
        <fullName evidence="2">Multidrug resistance protein</fullName>
    </submittedName>
</protein>
<name>A0ABM7P4U8_9BACT</name>
<feature type="transmembrane region" description="Helical" evidence="1">
    <location>
        <begin position="336"/>
        <end position="356"/>
    </location>
</feature>
<dbReference type="Gene3D" id="3.30.2090.10">
    <property type="entry name" value="Multidrug efflux transporter AcrB TolC docking domain, DN and DC subdomains"/>
    <property type="match status" value="2"/>
</dbReference>
<dbReference type="InterPro" id="IPR027463">
    <property type="entry name" value="AcrB_DN_DC_subdom"/>
</dbReference>
<proteinExistence type="predicted"/>
<dbReference type="SUPFAM" id="SSF82714">
    <property type="entry name" value="Multidrug efflux transporter AcrB TolC docking domain, DN and DC subdomains"/>
    <property type="match status" value="2"/>
</dbReference>
<dbReference type="Gene3D" id="3.30.70.1430">
    <property type="entry name" value="Multidrug efflux transporter AcrB pore domain"/>
    <property type="match status" value="2"/>
</dbReference>
<gene>
    <name evidence="2" type="ORF">PSDVSF_11720</name>
</gene>
<dbReference type="Proteomes" id="UP001053296">
    <property type="component" value="Chromosome"/>
</dbReference>
<dbReference type="PRINTS" id="PR00702">
    <property type="entry name" value="ACRIFLAVINRP"/>
</dbReference>
<evidence type="ECO:0000256" key="1">
    <source>
        <dbReference type="SAM" id="Phobius"/>
    </source>
</evidence>
<keyword evidence="1" id="KW-0472">Membrane</keyword>
<feature type="transmembrane region" description="Helical" evidence="1">
    <location>
        <begin position="389"/>
        <end position="413"/>
    </location>
</feature>
<dbReference type="InterPro" id="IPR001036">
    <property type="entry name" value="Acrflvin-R"/>
</dbReference>
<feature type="transmembrane region" description="Helical" evidence="1">
    <location>
        <begin position="466"/>
        <end position="489"/>
    </location>
</feature>
<dbReference type="RefSeq" id="WP_229594920.1">
    <property type="nucleotide sequence ID" value="NZ_AP024485.1"/>
</dbReference>
<feature type="transmembrane region" description="Helical" evidence="1">
    <location>
        <begin position="908"/>
        <end position="927"/>
    </location>
</feature>
<dbReference type="Gene3D" id="1.20.1640.10">
    <property type="entry name" value="Multidrug efflux transporter AcrB transmembrane domain"/>
    <property type="match status" value="2"/>
</dbReference>